<feature type="transmembrane region" description="Helical" evidence="2">
    <location>
        <begin position="195"/>
        <end position="214"/>
    </location>
</feature>
<proteinExistence type="predicted"/>
<reference evidence="4 5" key="1">
    <citation type="submission" date="2018-11" db="EMBL/GenBank/DDBJ databases">
        <authorList>
            <person name="Li F."/>
        </authorList>
    </citation>
    <scope>NUCLEOTIDE SEQUENCE [LARGE SCALE GENOMIC DNA]</scope>
    <source>
        <strain evidence="4 5">Gsoil 818</strain>
    </source>
</reference>
<accession>A0A3N0GZM3</accession>
<organism evidence="4 5">
    <name type="scientific">Nocardioides pocheonensis</name>
    <dbReference type="NCBI Taxonomy" id="661485"/>
    <lineage>
        <taxon>Bacteria</taxon>
        <taxon>Bacillati</taxon>
        <taxon>Actinomycetota</taxon>
        <taxon>Actinomycetes</taxon>
        <taxon>Propionibacteriales</taxon>
        <taxon>Nocardioidaceae</taxon>
        <taxon>Nocardioides</taxon>
    </lineage>
</organism>
<keyword evidence="3" id="KW-0732">Signal</keyword>
<evidence type="ECO:0000313" key="4">
    <source>
        <dbReference type="EMBL" id="RNM17558.1"/>
    </source>
</evidence>
<keyword evidence="2" id="KW-0472">Membrane</keyword>
<evidence type="ECO:0000256" key="1">
    <source>
        <dbReference type="SAM" id="MobiDB-lite"/>
    </source>
</evidence>
<evidence type="ECO:0000313" key="5">
    <source>
        <dbReference type="Proteomes" id="UP000279994"/>
    </source>
</evidence>
<evidence type="ECO:0000256" key="3">
    <source>
        <dbReference type="SAM" id="SignalP"/>
    </source>
</evidence>
<keyword evidence="2" id="KW-1133">Transmembrane helix</keyword>
<dbReference type="EMBL" id="RJSF01000003">
    <property type="protein sequence ID" value="RNM17558.1"/>
    <property type="molecule type" value="Genomic_DNA"/>
</dbReference>
<name>A0A3N0GZM3_9ACTN</name>
<protein>
    <submittedName>
        <fullName evidence="4">Uncharacterized protein</fullName>
    </submittedName>
</protein>
<feature type="signal peptide" evidence="3">
    <location>
        <begin position="1"/>
        <end position="22"/>
    </location>
</feature>
<gene>
    <name evidence="4" type="ORF">EFL26_01910</name>
</gene>
<sequence length="223" mass="23087">MLGALVMSSGIALMVAATPANAADCTPAAAFTETINHPAVTHVVHHDAVDAVPSMWWNWSPNKDQGPFDGPPDFPTDSRGTWEGPHTNGGPGQDEVGTFQQGEGNGSWFHRSAAVEGQDAFDETVTDTAAWTETINHPAVTCNAVSTPQVEGTTVVSPPKAHVKAKAKVHAQAVTPTVVHAGLASTIKDMRGEQGLALMVAGMIMLVAAGGLGLRVRGAAARI</sequence>
<feature type="region of interest" description="Disordered" evidence="1">
    <location>
        <begin position="62"/>
        <end position="106"/>
    </location>
</feature>
<comment type="caution">
    <text evidence="4">The sequence shown here is derived from an EMBL/GenBank/DDBJ whole genome shotgun (WGS) entry which is preliminary data.</text>
</comment>
<feature type="chain" id="PRO_5018003686" evidence="3">
    <location>
        <begin position="23"/>
        <end position="223"/>
    </location>
</feature>
<dbReference type="Proteomes" id="UP000279994">
    <property type="component" value="Unassembled WGS sequence"/>
</dbReference>
<keyword evidence="5" id="KW-1185">Reference proteome</keyword>
<dbReference type="AlphaFoldDB" id="A0A3N0GZM3"/>
<evidence type="ECO:0000256" key="2">
    <source>
        <dbReference type="SAM" id="Phobius"/>
    </source>
</evidence>
<keyword evidence="2" id="KW-0812">Transmembrane</keyword>